<dbReference type="Gene3D" id="3.20.20.80">
    <property type="entry name" value="Glycosidases"/>
    <property type="match status" value="1"/>
</dbReference>
<dbReference type="GO" id="GO:0004553">
    <property type="term" value="F:hydrolase activity, hydrolyzing O-glycosyl compounds"/>
    <property type="evidence" value="ECO:0007669"/>
    <property type="project" value="InterPro"/>
</dbReference>
<dbReference type="KEGG" id="fki:FK004_17195"/>
<evidence type="ECO:0000256" key="4">
    <source>
        <dbReference type="SAM" id="SignalP"/>
    </source>
</evidence>
<keyword evidence="1 3" id="KW-0378">Hydrolase</keyword>
<dbReference type="Pfam" id="PF00150">
    <property type="entry name" value="Cellulase"/>
    <property type="match status" value="1"/>
</dbReference>
<reference evidence="6 7" key="1">
    <citation type="submission" date="2017-04" db="EMBL/GenBank/DDBJ databases">
        <title>Complete genome sequence of Flavobacterium kingsejong AJ004.</title>
        <authorList>
            <person name="Lee P.C."/>
        </authorList>
    </citation>
    <scope>NUCLEOTIDE SEQUENCE [LARGE SCALE GENOMIC DNA]</scope>
    <source>
        <strain evidence="6 7">AJ004</strain>
    </source>
</reference>
<keyword evidence="2 3" id="KW-0326">Glycosidase</keyword>
<dbReference type="PROSITE" id="PS00659">
    <property type="entry name" value="GLYCOSYL_HYDROL_F5"/>
    <property type="match status" value="1"/>
</dbReference>
<feature type="chain" id="PRO_5015485625" evidence="4">
    <location>
        <begin position="21"/>
        <end position="321"/>
    </location>
</feature>
<dbReference type="GO" id="GO:0000272">
    <property type="term" value="P:polysaccharide catabolic process"/>
    <property type="evidence" value="ECO:0007669"/>
    <property type="project" value="InterPro"/>
</dbReference>
<keyword evidence="4" id="KW-0732">Signal</keyword>
<dbReference type="EMBL" id="CP020919">
    <property type="protein sequence ID" value="AWG26841.1"/>
    <property type="molecule type" value="Genomic_DNA"/>
</dbReference>
<evidence type="ECO:0000259" key="5">
    <source>
        <dbReference type="Pfam" id="PF00150"/>
    </source>
</evidence>
<evidence type="ECO:0000313" key="6">
    <source>
        <dbReference type="EMBL" id="AWG26841.1"/>
    </source>
</evidence>
<dbReference type="OrthoDB" id="154460at2"/>
<dbReference type="InterPro" id="IPR001547">
    <property type="entry name" value="Glyco_hydro_5"/>
</dbReference>
<dbReference type="AlphaFoldDB" id="A0A2S1LT57"/>
<dbReference type="RefSeq" id="WP_108738341.1">
    <property type="nucleotide sequence ID" value="NZ_CP020919.1"/>
</dbReference>
<sequence length="321" mass="36920">MKMKIQWAVYFLLCTFLAQGQFVKSHGALKVMGTQLTDQNGQDVMLRGMSFGWHSMWPRFYNKEAVAWLHKDWKVNVVRAAMGVEHGENFYLENPEFSKAKIKAVIEGAIAEDIYVIIDWHSHNINLEEAKVFFAEMSQTYGQYPNVIYEIFNEPDYETWPEIKAYSEAVIKVIRANDPNNIILVGSPRWDQDVNLPAEDPIKGYANLMYTMHFYAGTHKKWLRDRTDEALAKGLPIFVSESAGMEATGDGSLDYAEWQLFIDWMESRKISWITWSVSDKEETCSVLQKSAASTGKWKAKDLKASGIKTRDYLRQLNKGNN</sequence>
<evidence type="ECO:0000256" key="3">
    <source>
        <dbReference type="RuleBase" id="RU361153"/>
    </source>
</evidence>
<evidence type="ECO:0000256" key="2">
    <source>
        <dbReference type="ARBA" id="ARBA00023295"/>
    </source>
</evidence>
<feature type="signal peptide" evidence="4">
    <location>
        <begin position="1"/>
        <end position="20"/>
    </location>
</feature>
<feature type="domain" description="Glycoside hydrolase family 5" evidence="5">
    <location>
        <begin position="38"/>
        <end position="280"/>
    </location>
</feature>
<dbReference type="PANTHER" id="PTHR34142">
    <property type="entry name" value="ENDO-BETA-1,4-GLUCANASE A"/>
    <property type="match status" value="1"/>
</dbReference>
<evidence type="ECO:0000256" key="1">
    <source>
        <dbReference type="ARBA" id="ARBA00022801"/>
    </source>
</evidence>
<dbReference type="Proteomes" id="UP000244677">
    <property type="component" value="Chromosome"/>
</dbReference>
<dbReference type="InterPro" id="IPR017853">
    <property type="entry name" value="GH"/>
</dbReference>
<dbReference type="InterPro" id="IPR018087">
    <property type="entry name" value="Glyco_hydro_5_CS"/>
</dbReference>
<evidence type="ECO:0000313" key="7">
    <source>
        <dbReference type="Proteomes" id="UP000244677"/>
    </source>
</evidence>
<proteinExistence type="inferred from homology"/>
<gene>
    <name evidence="6" type="ORF">FK004_17195</name>
</gene>
<keyword evidence="7" id="KW-1185">Reference proteome</keyword>
<comment type="similarity">
    <text evidence="3">Belongs to the glycosyl hydrolase 5 (cellulase A) family.</text>
</comment>
<dbReference type="SUPFAM" id="SSF51445">
    <property type="entry name" value="(Trans)glycosidases"/>
    <property type="match status" value="1"/>
</dbReference>
<protein>
    <submittedName>
        <fullName evidence="6">Glycosyl hydrolase family 5</fullName>
    </submittedName>
</protein>
<accession>A0A2S1LT57</accession>
<name>A0A2S1LT57_9FLAO</name>
<organism evidence="6 7">
    <name type="scientific">Flavobacterium kingsejongi</name>
    <dbReference type="NCBI Taxonomy" id="1678728"/>
    <lineage>
        <taxon>Bacteria</taxon>
        <taxon>Pseudomonadati</taxon>
        <taxon>Bacteroidota</taxon>
        <taxon>Flavobacteriia</taxon>
        <taxon>Flavobacteriales</taxon>
        <taxon>Flavobacteriaceae</taxon>
        <taxon>Flavobacterium</taxon>
    </lineage>
</organism>
<dbReference type="PANTHER" id="PTHR34142:SF1">
    <property type="entry name" value="GLYCOSIDE HYDROLASE FAMILY 5 DOMAIN-CONTAINING PROTEIN"/>
    <property type="match status" value="1"/>
</dbReference>